<accession>A0ABQ8TSL3</accession>
<feature type="domain" description="MADF" evidence="2">
    <location>
        <begin position="10"/>
        <end position="103"/>
    </location>
</feature>
<comment type="caution">
    <text evidence="3">The sequence shown here is derived from an EMBL/GenBank/DDBJ whole genome shotgun (WGS) entry which is preliminary data.</text>
</comment>
<evidence type="ECO:0000313" key="3">
    <source>
        <dbReference type="EMBL" id="KAJ4449679.1"/>
    </source>
</evidence>
<proteinExistence type="predicted"/>
<dbReference type="PANTHER" id="PTHR47326">
    <property type="entry name" value="TRANSPOSABLE ELEMENT TC3 TRANSPOSASE-LIKE PROTEIN"/>
    <property type="match status" value="1"/>
</dbReference>
<name>A0ABQ8TSL3_PERAM</name>
<organism evidence="3 4">
    <name type="scientific">Periplaneta americana</name>
    <name type="common">American cockroach</name>
    <name type="synonym">Blatta americana</name>
    <dbReference type="NCBI Taxonomy" id="6978"/>
    <lineage>
        <taxon>Eukaryota</taxon>
        <taxon>Metazoa</taxon>
        <taxon>Ecdysozoa</taxon>
        <taxon>Arthropoda</taxon>
        <taxon>Hexapoda</taxon>
        <taxon>Insecta</taxon>
        <taxon>Pterygota</taxon>
        <taxon>Neoptera</taxon>
        <taxon>Polyneoptera</taxon>
        <taxon>Dictyoptera</taxon>
        <taxon>Blattodea</taxon>
        <taxon>Blattoidea</taxon>
        <taxon>Blattidae</taxon>
        <taxon>Blattinae</taxon>
        <taxon>Periplaneta</taxon>
    </lineage>
</organism>
<evidence type="ECO:0000256" key="1">
    <source>
        <dbReference type="SAM" id="MobiDB-lite"/>
    </source>
</evidence>
<dbReference type="PANTHER" id="PTHR47326:SF1">
    <property type="entry name" value="HTH PSQ-TYPE DOMAIN-CONTAINING PROTEIN"/>
    <property type="match status" value="1"/>
</dbReference>
<evidence type="ECO:0000313" key="4">
    <source>
        <dbReference type="Proteomes" id="UP001148838"/>
    </source>
</evidence>
<sequence length="545" mass="62662">MDWPNDLCLDLIDLYKEHPVLWDQKHPSHYSKKRKIEAWDIIAMKLGVDMQSAQKKMMSLLGSFRAQKSKGRRSIETEQGRKDVYVSKWFGFDRMRFLLDKDDFRSTMDIECNRITNAIKIARIRDKFETHGTVCGVYKGRSGRPRTSTSPAFSAMVLERFEHSPQKSTKQCAREIGISRTSVRRIIKTAKLKVFIQRLLHALNEDDPDRRMQYLIGQVYLNMLRTSVLSAIRTLYGNEKFYFEQDVAPPHYHRYVRAYLDDNYPGHWIGRRGPIDFPPCSSDLTPLDFYLWGTLKNVVYRSKPATLAALRKEIETHVLQSLRTLSQTWSNSSSTYSERALRRQYPGTPSGHQSILRWHRQFKATDTVSKGKSSGRPSVSNETVARVTNRLDLNGCEALSLDESVTTIEKLDDSEGNDETSATADEAEHSDTPKDRIAAENAAYSSSYYKAKKIKKENSYQDPRIGDVFTLRDVHDHYIVSQTQVTSPPDRFTVYGLHVANKLRTYNTRTANIVEHAVNNILFQADMGNYDTDHADNHDSQSYLS</sequence>
<dbReference type="Gene3D" id="3.30.420.10">
    <property type="entry name" value="Ribonuclease H-like superfamily/Ribonuclease H"/>
    <property type="match status" value="1"/>
</dbReference>
<protein>
    <recommendedName>
        <fullName evidence="2">MADF domain-containing protein</fullName>
    </recommendedName>
</protein>
<reference evidence="3 4" key="1">
    <citation type="journal article" date="2022" name="Allergy">
        <title>Genome assembly and annotation of Periplaneta americana reveal a comprehensive cockroach allergen profile.</title>
        <authorList>
            <person name="Wang L."/>
            <person name="Xiong Q."/>
            <person name="Saelim N."/>
            <person name="Wang L."/>
            <person name="Nong W."/>
            <person name="Wan A.T."/>
            <person name="Shi M."/>
            <person name="Liu X."/>
            <person name="Cao Q."/>
            <person name="Hui J.H.L."/>
            <person name="Sookrung N."/>
            <person name="Leung T.F."/>
            <person name="Tungtrongchitr A."/>
            <person name="Tsui S.K.W."/>
        </authorList>
    </citation>
    <scope>NUCLEOTIDE SEQUENCE [LARGE SCALE GENOMIC DNA]</scope>
    <source>
        <strain evidence="3">PWHHKU_190912</strain>
    </source>
</reference>
<dbReference type="Proteomes" id="UP001148838">
    <property type="component" value="Unassembled WGS sequence"/>
</dbReference>
<dbReference type="Pfam" id="PF10545">
    <property type="entry name" value="MADF_DNA_bdg"/>
    <property type="match status" value="1"/>
</dbReference>
<keyword evidence="4" id="KW-1185">Reference proteome</keyword>
<dbReference type="EMBL" id="JAJSOF020000003">
    <property type="protein sequence ID" value="KAJ4449679.1"/>
    <property type="molecule type" value="Genomic_DNA"/>
</dbReference>
<feature type="region of interest" description="Disordered" evidence="1">
    <location>
        <begin position="407"/>
        <end position="436"/>
    </location>
</feature>
<dbReference type="PROSITE" id="PS51029">
    <property type="entry name" value="MADF"/>
    <property type="match status" value="1"/>
</dbReference>
<gene>
    <name evidence="3" type="ORF">ANN_01083</name>
</gene>
<evidence type="ECO:0000259" key="2">
    <source>
        <dbReference type="PROSITE" id="PS51029"/>
    </source>
</evidence>
<dbReference type="SMART" id="SM00595">
    <property type="entry name" value="MADF"/>
    <property type="match status" value="1"/>
</dbReference>
<dbReference type="InterPro" id="IPR006578">
    <property type="entry name" value="MADF-dom"/>
</dbReference>
<feature type="compositionally biased region" description="Basic and acidic residues" evidence="1">
    <location>
        <begin position="426"/>
        <end position="436"/>
    </location>
</feature>
<dbReference type="InterPro" id="IPR036397">
    <property type="entry name" value="RNaseH_sf"/>
</dbReference>